<gene>
    <name evidence="1" type="ORF">BJX68DRAFT_238055</name>
</gene>
<dbReference type="RefSeq" id="XP_070898485.1">
    <property type="nucleotide sequence ID" value="XM_071040277.1"/>
</dbReference>
<accession>A0ABR4K9H3</accession>
<dbReference type="Gene3D" id="3.40.50.880">
    <property type="match status" value="1"/>
</dbReference>
<evidence type="ECO:0000313" key="1">
    <source>
        <dbReference type="EMBL" id="KAL2848950.1"/>
    </source>
</evidence>
<dbReference type="InterPro" id="IPR029062">
    <property type="entry name" value="Class_I_gatase-like"/>
</dbReference>
<reference evidence="1 2" key="1">
    <citation type="submission" date="2024-07" db="EMBL/GenBank/DDBJ databases">
        <title>Section-level genome sequencing and comparative genomics of Aspergillus sections Usti and Cavernicolus.</title>
        <authorList>
            <consortium name="Lawrence Berkeley National Laboratory"/>
            <person name="Nybo J.L."/>
            <person name="Vesth T.C."/>
            <person name="Theobald S."/>
            <person name="Frisvad J.C."/>
            <person name="Larsen T.O."/>
            <person name="Kjaerboelling I."/>
            <person name="Rothschild-Mancinelli K."/>
            <person name="Lyhne E.K."/>
            <person name="Kogle M.E."/>
            <person name="Barry K."/>
            <person name="Clum A."/>
            <person name="Na H."/>
            <person name="Ledsgaard L."/>
            <person name="Lin J."/>
            <person name="Lipzen A."/>
            <person name="Kuo A."/>
            <person name="Riley R."/>
            <person name="Mondo S."/>
            <person name="LaButti K."/>
            <person name="Haridas S."/>
            <person name="Pangalinan J."/>
            <person name="Salamov A.A."/>
            <person name="Simmons B.A."/>
            <person name="Magnuson J.K."/>
            <person name="Chen J."/>
            <person name="Drula E."/>
            <person name="Henrissat B."/>
            <person name="Wiebenga A."/>
            <person name="Lubbers R.J."/>
            <person name="Gomes A.C."/>
            <person name="Macurrencykelacurrency M.R."/>
            <person name="Stajich J."/>
            <person name="Grigoriev I.V."/>
            <person name="Mortensen U.H."/>
            <person name="De vries R.P."/>
            <person name="Baker S.E."/>
            <person name="Andersen M.R."/>
        </authorList>
    </citation>
    <scope>NUCLEOTIDE SEQUENCE [LARGE SCALE GENOMIC DNA]</scope>
    <source>
        <strain evidence="1 2">CBS 756.74</strain>
    </source>
</reference>
<organism evidence="1 2">
    <name type="scientific">Aspergillus pseudodeflectus</name>
    <dbReference type="NCBI Taxonomy" id="176178"/>
    <lineage>
        <taxon>Eukaryota</taxon>
        <taxon>Fungi</taxon>
        <taxon>Dikarya</taxon>
        <taxon>Ascomycota</taxon>
        <taxon>Pezizomycotina</taxon>
        <taxon>Eurotiomycetes</taxon>
        <taxon>Eurotiomycetidae</taxon>
        <taxon>Eurotiales</taxon>
        <taxon>Aspergillaceae</taxon>
        <taxon>Aspergillus</taxon>
        <taxon>Aspergillus subgen. Nidulantes</taxon>
    </lineage>
</organism>
<keyword evidence="2" id="KW-1185">Reference proteome</keyword>
<protein>
    <submittedName>
        <fullName evidence="1">Uncharacterized protein</fullName>
    </submittedName>
</protein>
<comment type="caution">
    <text evidence="1">The sequence shown here is derived from an EMBL/GenBank/DDBJ whole genome shotgun (WGS) entry which is preliminary data.</text>
</comment>
<name>A0ABR4K9H3_9EURO</name>
<evidence type="ECO:0000313" key="2">
    <source>
        <dbReference type="Proteomes" id="UP001610444"/>
    </source>
</evidence>
<proteinExistence type="predicted"/>
<dbReference type="Proteomes" id="UP001610444">
    <property type="component" value="Unassembled WGS sequence"/>
</dbReference>
<dbReference type="EMBL" id="JBFXLR010000024">
    <property type="protein sequence ID" value="KAL2848950.1"/>
    <property type="molecule type" value="Genomic_DNA"/>
</dbReference>
<sequence length="97" mass="10725">MAPIDLRNPGRPIHVGVVLLNSTTELLDIAPSSFFSGISRSFLKDFPPKVFPEEIKDKVPEFVFHWVTETGDEPAKLTGGMRVVPTDSFESCPPLDI</sequence>
<dbReference type="GeneID" id="98155441"/>